<reference evidence="3" key="2">
    <citation type="submission" date="2024-08" db="UniProtKB">
        <authorList>
            <consortium name="EnsemblMetazoa"/>
        </authorList>
    </citation>
    <scope>IDENTIFICATION</scope>
</reference>
<dbReference type="Proteomes" id="UP000019118">
    <property type="component" value="Unassembled WGS sequence"/>
</dbReference>
<accession>A0AAR5PED2</accession>
<sequence length="346" mass="38454">MMGLQTTSSAVVNNKRKFETWDYRASPSKISKWDVSTSSDDCIARLQAVAVPSPDAWYRFPSAVSEENCTFYDFDDLSSSSDDDMGRCSPEPPRFRATTGPLVEPPRFSAPTPAPLFDRLALMKGWQNSQQQQQQTISRDENGKSYFELGAAPKVNNAALRCCDGRARWCQVQTFKQRRLAMINLSISKLTLYKDRLEHHLQRSVVVHNTVARLQREMADDPPEPSYPLLPELPAPNRVSPVFEASGYEQSLRDMAGTSGRATPFPASTSDTDSGLGDDDYAPTINWSSVLLSSHLDLEPMNNHDLYAELGLNASNSCQELSSTLRTDSLISDQDAFVQILIGTNT</sequence>
<dbReference type="RefSeq" id="XP_019759410.1">
    <property type="nucleotide sequence ID" value="XM_019903851.2"/>
</dbReference>
<evidence type="ECO:0000259" key="2">
    <source>
        <dbReference type="PROSITE" id="PS51053"/>
    </source>
</evidence>
<dbReference type="PROSITE" id="PS51053">
    <property type="entry name" value="SERTA"/>
    <property type="match status" value="1"/>
</dbReference>
<dbReference type="InterPro" id="IPR009263">
    <property type="entry name" value="SERTA_dom"/>
</dbReference>
<keyword evidence="4" id="KW-1185">Reference proteome</keyword>
<dbReference type="RefSeq" id="XP_019759411.1">
    <property type="nucleotide sequence ID" value="XM_019903852.2"/>
</dbReference>
<organism evidence="3 4">
    <name type="scientific">Dendroctonus ponderosae</name>
    <name type="common">Mountain pine beetle</name>
    <dbReference type="NCBI Taxonomy" id="77166"/>
    <lineage>
        <taxon>Eukaryota</taxon>
        <taxon>Metazoa</taxon>
        <taxon>Ecdysozoa</taxon>
        <taxon>Arthropoda</taxon>
        <taxon>Hexapoda</taxon>
        <taxon>Insecta</taxon>
        <taxon>Pterygota</taxon>
        <taxon>Neoptera</taxon>
        <taxon>Endopterygota</taxon>
        <taxon>Coleoptera</taxon>
        <taxon>Polyphaga</taxon>
        <taxon>Cucujiformia</taxon>
        <taxon>Curculionidae</taxon>
        <taxon>Scolytinae</taxon>
        <taxon>Dendroctonus</taxon>
    </lineage>
</organism>
<feature type="region of interest" description="Disordered" evidence="1">
    <location>
        <begin position="256"/>
        <end position="277"/>
    </location>
</feature>
<dbReference type="EnsemblMetazoa" id="XM_019903851.1">
    <property type="protein sequence ID" value="XP_019759410.1"/>
    <property type="gene ID" value="LOC109537229"/>
</dbReference>
<evidence type="ECO:0000313" key="3">
    <source>
        <dbReference type="EnsemblMetazoa" id="XP_019759410.1"/>
    </source>
</evidence>
<proteinExistence type="predicted"/>
<protein>
    <recommendedName>
        <fullName evidence="2">SERTA domain-containing protein</fullName>
    </recommendedName>
</protein>
<dbReference type="Pfam" id="PF06031">
    <property type="entry name" value="SERTA"/>
    <property type="match status" value="1"/>
</dbReference>
<feature type="region of interest" description="Disordered" evidence="1">
    <location>
        <begin position="82"/>
        <end position="108"/>
    </location>
</feature>
<dbReference type="GeneID" id="109537229"/>
<evidence type="ECO:0000313" key="4">
    <source>
        <dbReference type="Proteomes" id="UP000019118"/>
    </source>
</evidence>
<dbReference type="PANTHER" id="PTHR16277:SF7">
    <property type="entry name" value="RE12330P"/>
    <property type="match status" value="1"/>
</dbReference>
<evidence type="ECO:0000256" key="1">
    <source>
        <dbReference type="SAM" id="MobiDB-lite"/>
    </source>
</evidence>
<dbReference type="InterPro" id="IPR052262">
    <property type="entry name" value="E2F-SERTA_domain_protein"/>
</dbReference>
<dbReference type="GO" id="GO:0005634">
    <property type="term" value="C:nucleus"/>
    <property type="evidence" value="ECO:0007669"/>
    <property type="project" value="TreeGrafter"/>
</dbReference>
<dbReference type="PANTHER" id="PTHR16277">
    <property type="entry name" value="CELL DIVISION CYCLE ASSOCIATED PROTEIN 4/SERTA DOMAIN-CONTAINING PROTEIN 2"/>
    <property type="match status" value="1"/>
</dbReference>
<dbReference type="AlphaFoldDB" id="A0AAR5PED2"/>
<feature type="domain" description="SERTA" evidence="2">
    <location>
        <begin position="175"/>
        <end position="222"/>
    </location>
</feature>
<reference evidence="4" key="1">
    <citation type="journal article" date="2013" name="Genome Biol.">
        <title>Draft genome of the mountain pine beetle, Dendroctonus ponderosae Hopkins, a major forest pest.</title>
        <authorList>
            <person name="Keeling C.I."/>
            <person name="Yuen M.M."/>
            <person name="Liao N.Y."/>
            <person name="Docking T.R."/>
            <person name="Chan S.K."/>
            <person name="Taylor G.A."/>
            <person name="Palmquist D.L."/>
            <person name="Jackman S.D."/>
            <person name="Nguyen A."/>
            <person name="Li M."/>
            <person name="Henderson H."/>
            <person name="Janes J.K."/>
            <person name="Zhao Y."/>
            <person name="Pandoh P."/>
            <person name="Moore R."/>
            <person name="Sperling F.A."/>
            <person name="Huber D.P."/>
            <person name="Birol I."/>
            <person name="Jones S.J."/>
            <person name="Bohlmann J."/>
        </authorList>
    </citation>
    <scope>NUCLEOTIDE SEQUENCE</scope>
</reference>
<name>A0AAR5PED2_DENPD</name>
<dbReference type="EnsemblMetazoa" id="XM_019903852.1">
    <property type="protein sequence ID" value="XP_019759411.1"/>
    <property type="gene ID" value="LOC109537229"/>
</dbReference>